<protein>
    <submittedName>
        <fullName evidence="1">Uncharacterized protein</fullName>
    </submittedName>
</protein>
<reference evidence="1" key="2">
    <citation type="journal article" date="2015" name="Data Brief">
        <title>Shoot transcriptome of the giant reed, Arundo donax.</title>
        <authorList>
            <person name="Barrero R.A."/>
            <person name="Guerrero F.D."/>
            <person name="Moolhuijzen P."/>
            <person name="Goolsby J.A."/>
            <person name="Tidwell J."/>
            <person name="Bellgard S.E."/>
            <person name="Bellgard M.I."/>
        </authorList>
    </citation>
    <scope>NUCLEOTIDE SEQUENCE</scope>
    <source>
        <tissue evidence="1">Shoot tissue taken approximately 20 cm above the soil surface</tissue>
    </source>
</reference>
<proteinExistence type="predicted"/>
<accession>A0A0A8ZFY8</accession>
<name>A0A0A8ZFY8_ARUDO</name>
<evidence type="ECO:0000313" key="1">
    <source>
        <dbReference type="EMBL" id="JAD37716.1"/>
    </source>
</evidence>
<reference evidence="1" key="1">
    <citation type="submission" date="2014-09" db="EMBL/GenBank/DDBJ databases">
        <authorList>
            <person name="Magalhaes I.L.F."/>
            <person name="Oliveira U."/>
            <person name="Santos F.R."/>
            <person name="Vidigal T.H.D.A."/>
            <person name="Brescovit A.D."/>
            <person name="Santos A.J."/>
        </authorList>
    </citation>
    <scope>NUCLEOTIDE SEQUENCE</scope>
    <source>
        <tissue evidence="1">Shoot tissue taken approximately 20 cm above the soil surface</tissue>
    </source>
</reference>
<organism evidence="1">
    <name type="scientific">Arundo donax</name>
    <name type="common">Giant reed</name>
    <name type="synonym">Donax arundinaceus</name>
    <dbReference type="NCBI Taxonomy" id="35708"/>
    <lineage>
        <taxon>Eukaryota</taxon>
        <taxon>Viridiplantae</taxon>
        <taxon>Streptophyta</taxon>
        <taxon>Embryophyta</taxon>
        <taxon>Tracheophyta</taxon>
        <taxon>Spermatophyta</taxon>
        <taxon>Magnoliopsida</taxon>
        <taxon>Liliopsida</taxon>
        <taxon>Poales</taxon>
        <taxon>Poaceae</taxon>
        <taxon>PACMAD clade</taxon>
        <taxon>Arundinoideae</taxon>
        <taxon>Arundineae</taxon>
        <taxon>Arundo</taxon>
    </lineage>
</organism>
<sequence length="108" mass="11555">MPNGRHLAVELPNSEVLLTKRLSLLHDSKIHRLVTNLVTSAKVSPHLLCSGKAPKSQREIGLHARKENGLSTGLLTPPGLVDSDVGLVNLHISLESLKKSSLGSLISI</sequence>
<dbReference type="EMBL" id="GBRH01260179">
    <property type="protein sequence ID" value="JAD37716.1"/>
    <property type="molecule type" value="Transcribed_RNA"/>
</dbReference>
<dbReference type="AlphaFoldDB" id="A0A0A8ZFY8"/>